<evidence type="ECO:0000256" key="11">
    <source>
        <dbReference type="PROSITE-ProRule" id="PRU00042"/>
    </source>
</evidence>
<dbReference type="FunFam" id="3.30.160.60:FF:000040">
    <property type="entry name" value="RB associated KRAB zinc finger"/>
    <property type="match status" value="1"/>
</dbReference>
<evidence type="ECO:0000256" key="2">
    <source>
        <dbReference type="ARBA" id="ARBA00006991"/>
    </source>
</evidence>
<dbReference type="InterPro" id="IPR036051">
    <property type="entry name" value="KRAB_dom_sf"/>
</dbReference>
<evidence type="ECO:0000256" key="5">
    <source>
        <dbReference type="ARBA" id="ARBA00022771"/>
    </source>
</evidence>
<dbReference type="Proteomes" id="UP000008227">
    <property type="component" value="Chromosome 3"/>
</dbReference>
<dbReference type="GeneID" id="100519015"/>
<dbReference type="Ensembl" id="ENSSSCT00000053901.3">
    <property type="protein sequence ID" value="ENSSSCP00000047672.1"/>
    <property type="gene ID" value="ENSSSCG00000007617.5"/>
</dbReference>
<evidence type="ECO:0000256" key="8">
    <source>
        <dbReference type="ARBA" id="ARBA00023125"/>
    </source>
</evidence>
<dbReference type="PANTHER" id="PTHR23234">
    <property type="entry name" value="ZNF44 PROTEIN"/>
    <property type="match status" value="1"/>
</dbReference>
<keyword evidence="6" id="KW-0862">Zinc</keyword>
<dbReference type="CTD" id="79027"/>
<reference evidence="15" key="2">
    <citation type="journal article" date="2020" name="Gigascience">
        <title>An improved pig reference genome sequence to enable pig genetics and genomics research.</title>
        <authorList>
            <person name="Warr A."/>
            <person name="Affara N."/>
            <person name="Aken B."/>
            <person name="Beiki H."/>
            <person name="Bickhart D.M."/>
            <person name="Billis K."/>
            <person name="Chow W."/>
            <person name="Eory L."/>
            <person name="Finlayson H.A."/>
            <person name="Flicek P."/>
            <person name="Giron C.G."/>
            <person name="Griffin D.K."/>
            <person name="Hall R."/>
            <person name="Hannum G."/>
            <person name="Hourlier T."/>
            <person name="Howe K."/>
            <person name="Hume D.A."/>
            <person name="Izuogu O."/>
            <person name="Kim K."/>
            <person name="Koren S."/>
            <person name="Liu H."/>
            <person name="Manchanda N."/>
            <person name="Martin F.J."/>
            <person name="Nonneman D.J."/>
            <person name="O'Connor R.E."/>
            <person name="Phillippy A.M."/>
            <person name="Rohrer G.A."/>
            <person name="Rosen B.D."/>
            <person name="Rund L.A."/>
            <person name="Sargent C.A."/>
            <person name="Schook L.B."/>
            <person name="Schroeder S.G."/>
            <person name="Schwartz A.S."/>
            <person name="Skinner B.M."/>
            <person name="Talbot R."/>
            <person name="Tseng E."/>
            <person name="Tuggle C.K."/>
            <person name="Watson M."/>
            <person name="Smith T.P.L."/>
            <person name="Archibald A.L."/>
        </authorList>
    </citation>
    <scope>NUCLEOTIDE SEQUENCE [LARGE SCALE GENOMIC DNA]</scope>
    <source>
        <strain evidence="15">Duroc</strain>
    </source>
</reference>
<keyword evidence="8" id="KW-0238">DNA-binding</keyword>
<reference evidence="15" key="3">
    <citation type="submission" date="2025-08" db="UniProtKB">
        <authorList>
            <consortium name="Ensembl"/>
        </authorList>
    </citation>
    <scope>IDENTIFICATION</scope>
</reference>
<dbReference type="RefSeq" id="XP_013850836.2">
    <property type="nucleotide sequence ID" value="XM_013995382.2"/>
</dbReference>
<dbReference type="OrthoDB" id="10018191at2759"/>
<keyword evidence="5 11" id="KW-0863">Zinc-finger</keyword>
<dbReference type="InterPro" id="IPR036236">
    <property type="entry name" value="Znf_C2H2_sf"/>
</dbReference>
<dbReference type="Gene3D" id="3.30.160.60">
    <property type="entry name" value="Classic Zinc Finger"/>
    <property type="match status" value="7"/>
</dbReference>
<dbReference type="Bgee" id="ENSSSCG00000007617">
    <property type="expression patterns" value="Expressed in subcutaneous adipose tissue and 46 other cell types or tissues"/>
</dbReference>
<dbReference type="InterPro" id="IPR001909">
    <property type="entry name" value="KRAB"/>
</dbReference>
<feature type="region of interest" description="Disordered" evidence="12">
    <location>
        <begin position="1"/>
        <end position="49"/>
    </location>
</feature>
<proteinExistence type="inferred from homology"/>
<dbReference type="InterPro" id="IPR013087">
    <property type="entry name" value="Znf_C2H2_type"/>
</dbReference>
<dbReference type="Gene3D" id="6.10.140.140">
    <property type="match status" value="1"/>
</dbReference>
<dbReference type="OMA" id="HQRIHHQ"/>
<organism evidence="15 16">
    <name type="scientific">Sus scrofa</name>
    <name type="common">Pig</name>
    <dbReference type="NCBI Taxonomy" id="9823"/>
    <lineage>
        <taxon>Eukaryota</taxon>
        <taxon>Metazoa</taxon>
        <taxon>Chordata</taxon>
        <taxon>Craniata</taxon>
        <taxon>Vertebrata</taxon>
        <taxon>Euteleostomi</taxon>
        <taxon>Mammalia</taxon>
        <taxon>Eutheria</taxon>
        <taxon>Laurasiatheria</taxon>
        <taxon>Artiodactyla</taxon>
        <taxon>Suina</taxon>
        <taxon>Suidae</taxon>
        <taxon>Sus</taxon>
    </lineage>
</organism>
<dbReference type="InterPro" id="IPR050758">
    <property type="entry name" value="Znf_C2H2-type"/>
</dbReference>
<evidence type="ECO:0000256" key="3">
    <source>
        <dbReference type="ARBA" id="ARBA00022723"/>
    </source>
</evidence>
<sequence length="615" mass="69722">MEELSAQETAGSPRVPFQPLEAYAEGLSPTPQFVQDTDMEQGLTGAPPVPQVPALPHEGSPGDQAAALLTAMYQEFVTFEDVAVHLTREEWGCLDPVQRDLYREVMLENYGNLVSLGFPLAKPDGISQLEQDLQVFDLETEHRDVLRDDCSDGETREESERLVPKQKMPEEVHSYRVRVGRLKKDIAQVPEARDVYKPEDRLERLQEILRKFLFLEREFRQITISKKTFTSEKNSDCHEPEKSFRVDSALDADQRGLRIQSVHDTDTCDPSLPRNSAGPREQVHLARDVQGGEYEESLLGLSHLGKCESLPPPEKSYKCDACEKTFHQSSALSRHQRIHTREKPYKCRECEKSFSQSSSLSRHKRIHSREKPYTCDASDKSCDTSETSCSQSSDLMQHKRGHARAKSYKCGGCERVFSRSVHLAQHQRVHRGVPCACAVCGGDFCHTSYLAEHQKVHCEENAYAYRECGLSFIKPQGLDPREKPHACNDCGEDFRLHSHLLQHPRLHAGEKPHECDACGKAFRQTARLTQPHAVHRKEPSHEGDDLGDRFRPGSDLVLQQEVLARDDAFDGDAWDGDLSQRTPLGHRQGIYAKEKPYERSERGELFGQVQASFNI</sequence>
<dbReference type="GO" id="GO:0008270">
    <property type="term" value="F:zinc ion binding"/>
    <property type="evidence" value="ECO:0007669"/>
    <property type="project" value="UniProtKB-KW"/>
</dbReference>
<feature type="region of interest" description="Disordered" evidence="12">
    <location>
        <begin position="529"/>
        <end position="550"/>
    </location>
</feature>
<dbReference type="VGNC" id="VGNC:95286">
    <property type="gene designation" value="ZNF655"/>
</dbReference>
<feature type="domain" description="C2H2-type" evidence="13">
    <location>
        <begin position="408"/>
        <end position="432"/>
    </location>
</feature>
<evidence type="ECO:0000256" key="1">
    <source>
        <dbReference type="ARBA" id="ARBA00004123"/>
    </source>
</evidence>
<dbReference type="FunFam" id="3.30.160.60:FF:000380">
    <property type="entry name" value="zinc finger protein 2 isoform X2"/>
    <property type="match status" value="1"/>
</dbReference>
<feature type="compositionally biased region" description="Polar residues" evidence="12">
    <location>
        <begin position="1"/>
        <end position="10"/>
    </location>
</feature>
<keyword evidence="4" id="KW-0677">Repeat</keyword>
<dbReference type="SUPFAM" id="SSF57667">
    <property type="entry name" value="beta-beta-alpha zinc fingers"/>
    <property type="match status" value="4"/>
</dbReference>
<accession>A0A287AU88</accession>
<evidence type="ECO:0000313" key="15">
    <source>
        <dbReference type="Ensembl" id="ENSSSCP00000047672.1"/>
    </source>
</evidence>
<name>A0A287AU88_PIG</name>
<evidence type="ECO:0000256" key="6">
    <source>
        <dbReference type="ARBA" id="ARBA00022833"/>
    </source>
</evidence>
<reference evidence="16" key="1">
    <citation type="submission" date="2009-11" db="EMBL/GenBank/DDBJ databases">
        <authorList>
            <consortium name="Porcine genome sequencing project"/>
        </authorList>
    </citation>
    <scope>NUCLEOTIDE SEQUENCE [LARGE SCALE GENOMIC DNA]</scope>
    <source>
        <strain evidence="16">Duroc</strain>
    </source>
</reference>
<dbReference type="FunFam" id="3.30.160.60:FF:002090">
    <property type="entry name" value="Zinc finger protein 473"/>
    <property type="match status" value="1"/>
</dbReference>
<dbReference type="GO" id="GO:0006355">
    <property type="term" value="P:regulation of DNA-templated transcription"/>
    <property type="evidence" value="ECO:0007669"/>
    <property type="project" value="InterPro"/>
</dbReference>
<dbReference type="SMART" id="SM00349">
    <property type="entry name" value="KRAB"/>
    <property type="match status" value="1"/>
</dbReference>
<keyword evidence="3" id="KW-0479">Metal-binding</keyword>
<reference evidence="15" key="4">
    <citation type="submission" date="2025-09" db="UniProtKB">
        <authorList>
            <consortium name="Ensembl"/>
        </authorList>
    </citation>
    <scope>IDENTIFICATION</scope>
</reference>
<evidence type="ECO:0000259" key="13">
    <source>
        <dbReference type="PROSITE" id="PS50157"/>
    </source>
</evidence>
<dbReference type="RefSeq" id="XP_005661925.2">
    <property type="nucleotide sequence ID" value="XM_005661868.3"/>
</dbReference>
<evidence type="ECO:0000256" key="4">
    <source>
        <dbReference type="ARBA" id="ARBA00022737"/>
    </source>
</evidence>
<protein>
    <submittedName>
        <fullName evidence="15">Zinc finger protein 655</fullName>
    </submittedName>
</protein>
<dbReference type="PROSITE" id="PS00028">
    <property type="entry name" value="ZINC_FINGER_C2H2_1"/>
    <property type="match status" value="5"/>
</dbReference>
<feature type="domain" description="C2H2-type" evidence="13">
    <location>
        <begin position="345"/>
        <end position="372"/>
    </location>
</feature>
<keyword evidence="9" id="KW-0804">Transcription</keyword>
<dbReference type="GO" id="GO:2000134">
    <property type="term" value="P:negative regulation of G1/S transition of mitotic cell cycle"/>
    <property type="evidence" value="ECO:0007669"/>
    <property type="project" value="Ensembl"/>
</dbReference>
<dbReference type="ExpressionAtlas" id="A0A287AU88">
    <property type="expression patterns" value="baseline and differential"/>
</dbReference>
<dbReference type="SMART" id="SM00355">
    <property type="entry name" value="ZnF_C2H2"/>
    <property type="match status" value="7"/>
</dbReference>
<feature type="domain" description="C2H2-type" evidence="13">
    <location>
        <begin position="435"/>
        <end position="462"/>
    </location>
</feature>
<feature type="domain" description="C2H2-type" evidence="13">
    <location>
        <begin position="513"/>
        <end position="540"/>
    </location>
</feature>
<feature type="compositionally biased region" description="Basic and acidic residues" evidence="12">
    <location>
        <begin position="536"/>
        <end position="550"/>
    </location>
</feature>
<keyword evidence="16" id="KW-1185">Reference proteome</keyword>
<evidence type="ECO:0000256" key="7">
    <source>
        <dbReference type="ARBA" id="ARBA00023015"/>
    </source>
</evidence>
<feature type="domain" description="KRAB" evidence="14">
    <location>
        <begin position="77"/>
        <end position="148"/>
    </location>
</feature>
<comment type="similarity">
    <text evidence="2">Belongs to the krueppel C2H2-type zinc-finger protein family.</text>
</comment>
<dbReference type="AlphaFoldDB" id="A0A287AU88"/>
<dbReference type="RefSeq" id="XP_005661924.2">
    <property type="nucleotide sequence ID" value="XM_005661867.3"/>
</dbReference>
<dbReference type="GeneTree" id="ENSGT00760000119441"/>
<feature type="domain" description="C2H2-type" evidence="13">
    <location>
        <begin position="485"/>
        <end position="512"/>
    </location>
</feature>
<dbReference type="RefSeq" id="XP_013850838.2">
    <property type="nucleotide sequence ID" value="XM_013995384.2"/>
</dbReference>
<dbReference type="PANTHER" id="PTHR23234:SF8">
    <property type="entry name" value="C2H2-TYPE DOMAIN-CONTAINING PROTEIN"/>
    <property type="match status" value="1"/>
</dbReference>
<dbReference type="Pfam" id="PF00096">
    <property type="entry name" value="zf-C2H2"/>
    <property type="match status" value="3"/>
</dbReference>
<evidence type="ECO:0000256" key="12">
    <source>
        <dbReference type="SAM" id="MobiDB-lite"/>
    </source>
</evidence>
<dbReference type="FunFam" id="3.30.160.60:FF:000446">
    <property type="entry name" value="Zinc finger protein"/>
    <property type="match status" value="1"/>
</dbReference>
<keyword evidence="10" id="KW-0539">Nucleus</keyword>
<dbReference type="FunFam" id="3.30.160.60:FF:000895">
    <property type="entry name" value="Zinc finger protein 597"/>
    <property type="match status" value="1"/>
</dbReference>
<dbReference type="PROSITE" id="PS50157">
    <property type="entry name" value="ZINC_FINGER_C2H2_2"/>
    <property type="match status" value="6"/>
</dbReference>
<dbReference type="GO" id="GO:0005730">
    <property type="term" value="C:nucleolus"/>
    <property type="evidence" value="ECO:0007669"/>
    <property type="project" value="Ensembl"/>
</dbReference>
<evidence type="ECO:0000259" key="14">
    <source>
        <dbReference type="PROSITE" id="PS50805"/>
    </source>
</evidence>
<feature type="domain" description="C2H2-type" evidence="13">
    <location>
        <begin position="317"/>
        <end position="344"/>
    </location>
</feature>
<dbReference type="GO" id="GO:0005737">
    <property type="term" value="C:cytoplasm"/>
    <property type="evidence" value="ECO:0007669"/>
    <property type="project" value="Ensembl"/>
</dbReference>
<dbReference type="SUPFAM" id="SSF109640">
    <property type="entry name" value="KRAB domain (Kruppel-associated box)"/>
    <property type="match status" value="1"/>
</dbReference>
<evidence type="ECO:0000256" key="10">
    <source>
        <dbReference type="ARBA" id="ARBA00023242"/>
    </source>
</evidence>
<dbReference type="PROSITE" id="PS50805">
    <property type="entry name" value="KRAB"/>
    <property type="match status" value="1"/>
</dbReference>
<evidence type="ECO:0000256" key="9">
    <source>
        <dbReference type="ARBA" id="ARBA00023163"/>
    </source>
</evidence>
<comment type="subcellular location">
    <subcellularLocation>
        <location evidence="1">Nucleus</location>
    </subcellularLocation>
</comment>
<evidence type="ECO:0000313" key="17">
    <source>
        <dbReference type="VGNC" id="VGNC:95286"/>
    </source>
</evidence>
<dbReference type="CDD" id="cd07765">
    <property type="entry name" value="KRAB_A-box"/>
    <property type="match status" value="1"/>
</dbReference>
<dbReference type="Pfam" id="PF01352">
    <property type="entry name" value="KRAB"/>
    <property type="match status" value="1"/>
</dbReference>
<dbReference type="RefSeq" id="XP_020941788.1">
    <property type="nucleotide sequence ID" value="XM_021086129.1"/>
</dbReference>
<gene>
    <name evidence="15 17" type="primary">ZNF655</name>
</gene>
<evidence type="ECO:0000313" key="16">
    <source>
        <dbReference type="Proteomes" id="UP000008227"/>
    </source>
</evidence>
<keyword evidence="7" id="KW-0805">Transcription regulation</keyword>
<dbReference type="GO" id="GO:0003677">
    <property type="term" value="F:DNA binding"/>
    <property type="evidence" value="ECO:0007669"/>
    <property type="project" value="UniProtKB-KW"/>
</dbReference>